<dbReference type="PANTHER" id="PTHR42978:SF6">
    <property type="entry name" value="QUORUM-QUENCHING LACTONASE YTNP-RELATED"/>
    <property type="match status" value="1"/>
</dbReference>
<name>A0A941I9I8_9BURK</name>
<feature type="non-terminal residue" evidence="6">
    <location>
        <position position="1"/>
    </location>
</feature>
<evidence type="ECO:0000256" key="2">
    <source>
        <dbReference type="ARBA" id="ARBA00022723"/>
    </source>
</evidence>
<evidence type="ECO:0000313" key="7">
    <source>
        <dbReference type="Proteomes" id="UP000680067"/>
    </source>
</evidence>
<evidence type="ECO:0000256" key="3">
    <source>
        <dbReference type="ARBA" id="ARBA00022801"/>
    </source>
</evidence>
<accession>A0A941I9I8</accession>
<evidence type="ECO:0000256" key="1">
    <source>
        <dbReference type="ARBA" id="ARBA00007749"/>
    </source>
</evidence>
<dbReference type="EMBL" id="JAGSPN010000695">
    <property type="protein sequence ID" value="MBR7784855.1"/>
    <property type="molecule type" value="Genomic_DNA"/>
</dbReference>
<reference evidence="6" key="1">
    <citation type="submission" date="2021-04" db="EMBL/GenBank/DDBJ databases">
        <title>novel species isolated from subtropical streams in China.</title>
        <authorList>
            <person name="Lu H."/>
        </authorList>
    </citation>
    <scope>NUCLEOTIDE SEQUENCE</scope>
    <source>
        <strain evidence="6">LFS511W</strain>
    </source>
</reference>
<dbReference type="InterPro" id="IPR036866">
    <property type="entry name" value="RibonucZ/Hydroxyglut_hydro"/>
</dbReference>
<protein>
    <submittedName>
        <fullName evidence="6">MBL fold metallo-hydrolase</fullName>
    </submittedName>
</protein>
<feature type="non-terminal residue" evidence="6">
    <location>
        <position position="92"/>
    </location>
</feature>
<feature type="domain" description="Metallo-beta-lactamase" evidence="5">
    <location>
        <begin position="1"/>
        <end position="59"/>
    </location>
</feature>
<keyword evidence="7" id="KW-1185">Reference proteome</keyword>
<dbReference type="RefSeq" id="WP_212689898.1">
    <property type="nucleotide sequence ID" value="NZ_JAGSPN010000695.1"/>
</dbReference>
<keyword evidence="3" id="KW-0378">Hydrolase</keyword>
<evidence type="ECO:0000256" key="4">
    <source>
        <dbReference type="ARBA" id="ARBA00022833"/>
    </source>
</evidence>
<dbReference type="Proteomes" id="UP000680067">
    <property type="component" value="Unassembled WGS sequence"/>
</dbReference>
<keyword evidence="2" id="KW-0479">Metal-binding</keyword>
<dbReference type="SUPFAM" id="SSF56281">
    <property type="entry name" value="Metallo-hydrolase/oxidoreductase"/>
    <property type="match status" value="1"/>
</dbReference>
<dbReference type="Gene3D" id="3.60.15.10">
    <property type="entry name" value="Ribonuclease Z/Hydroxyacylglutathione hydrolase-like"/>
    <property type="match status" value="1"/>
</dbReference>
<evidence type="ECO:0000313" key="6">
    <source>
        <dbReference type="EMBL" id="MBR7784855.1"/>
    </source>
</evidence>
<keyword evidence="4" id="KW-0862">Zinc</keyword>
<comment type="similarity">
    <text evidence="1">Belongs to the metallo-beta-lactamase superfamily.</text>
</comment>
<dbReference type="AlphaFoldDB" id="A0A941I9I8"/>
<dbReference type="InterPro" id="IPR051013">
    <property type="entry name" value="MBL_superfamily_lactonases"/>
</dbReference>
<dbReference type="GO" id="GO:0046872">
    <property type="term" value="F:metal ion binding"/>
    <property type="evidence" value="ECO:0007669"/>
    <property type="project" value="UniProtKB-KW"/>
</dbReference>
<dbReference type="InterPro" id="IPR001279">
    <property type="entry name" value="Metallo-B-lactamas"/>
</dbReference>
<comment type="caution">
    <text evidence="6">The sequence shown here is derived from an EMBL/GenBank/DDBJ whole genome shotgun (WGS) entry which is preliminary data.</text>
</comment>
<evidence type="ECO:0000259" key="5">
    <source>
        <dbReference type="Pfam" id="PF00753"/>
    </source>
</evidence>
<gene>
    <name evidence="6" type="ORF">KDM89_22235</name>
</gene>
<organism evidence="6 7">
    <name type="scientific">Undibacterium luofuense</name>
    <dbReference type="NCBI Taxonomy" id="2828733"/>
    <lineage>
        <taxon>Bacteria</taxon>
        <taxon>Pseudomonadati</taxon>
        <taxon>Pseudomonadota</taxon>
        <taxon>Betaproteobacteria</taxon>
        <taxon>Burkholderiales</taxon>
        <taxon>Oxalobacteraceae</taxon>
        <taxon>Undibacterium</taxon>
    </lineage>
</organism>
<dbReference type="PANTHER" id="PTHR42978">
    <property type="entry name" value="QUORUM-QUENCHING LACTONASE YTNP-RELATED-RELATED"/>
    <property type="match status" value="1"/>
</dbReference>
<sequence>YLINTGSKLILIDTGAGSLFGPTLGKLQANLKAAGYSPEQVDEIYITHMHPDHVGGLMQGDSVVFPNAVVRADQHDVDFWLSQANLDKAPQD</sequence>
<dbReference type="Pfam" id="PF00753">
    <property type="entry name" value="Lactamase_B"/>
    <property type="match status" value="1"/>
</dbReference>
<dbReference type="GO" id="GO:0016787">
    <property type="term" value="F:hydrolase activity"/>
    <property type="evidence" value="ECO:0007669"/>
    <property type="project" value="UniProtKB-KW"/>
</dbReference>
<proteinExistence type="inferred from homology"/>